<feature type="transmembrane region" description="Helical" evidence="7">
    <location>
        <begin position="232"/>
        <end position="251"/>
    </location>
</feature>
<feature type="transmembrane region" description="Helical" evidence="7">
    <location>
        <begin position="328"/>
        <end position="349"/>
    </location>
</feature>
<keyword evidence="3" id="KW-1003">Cell membrane</keyword>
<dbReference type="AlphaFoldDB" id="A0AAE3DE98"/>
<dbReference type="PANTHER" id="PTHR30252">
    <property type="entry name" value="INNER MEMBRANE PEPTIDE TRANSPORTER"/>
    <property type="match status" value="1"/>
</dbReference>
<evidence type="ECO:0000256" key="6">
    <source>
        <dbReference type="ARBA" id="ARBA00023136"/>
    </source>
</evidence>
<feature type="transmembrane region" description="Helical" evidence="7">
    <location>
        <begin position="74"/>
        <end position="97"/>
    </location>
</feature>
<proteinExistence type="inferred from homology"/>
<protein>
    <submittedName>
        <fullName evidence="9">Carbon starvation protein A</fullName>
    </submittedName>
</protein>
<evidence type="ECO:0000256" key="2">
    <source>
        <dbReference type="ARBA" id="ARBA00007755"/>
    </source>
</evidence>
<evidence type="ECO:0000256" key="5">
    <source>
        <dbReference type="ARBA" id="ARBA00022989"/>
    </source>
</evidence>
<reference evidence="9" key="1">
    <citation type="submission" date="2021-10" db="EMBL/GenBank/DDBJ databases">
        <title>Anaerobic single-cell dispensing facilitates the cultivation of human gut bacteria.</title>
        <authorList>
            <person name="Afrizal A."/>
        </authorList>
    </citation>
    <scope>NUCLEOTIDE SEQUENCE</scope>
    <source>
        <strain evidence="9">CLA-AA-H272</strain>
    </source>
</reference>
<dbReference type="GO" id="GO:0005886">
    <property type="term" value="C:plasma membrane"/>
    <property type="evidence" value="ECO:0007669"/>
    <property type="project" value="UniProtKB-SubCell"/>
</dbReference>
<organism evidence="9 10">
    <name type="scientific">Brotocaccenecus cirricatena</name>
    <dbReference type="NCBI Taxonomy" id="3064195"/>
    <lineage>
        <taxon>Bacteria</taxon>
        <taxon>Bacillati</taxon>
        <taxon>Bacillota</taxon>
        <taxon>Clostridia</taxon>
        <taxon>Eubacteriales</taxon>
        <taxon>Oscillospiraceae</taxon>
        <taxon>Brotocaccenecus</taxon>
    </lineage>
</organism>
<feature type="transmembrane region" description="Helical" evidence="7">
    <location>
        <begin position="428"/>
        <end position="448"/>
    </location>
</feature>
<evidence type="ECO:0000256" key="4">
    <source>
        <dbReference type="ARBA" id="ARBA00022692"/>
    </source>
</evidence>
<feature type="transmembrane region" description="Helical" evidence="7">
    <location>
        <begin position="271"/>
        <end position="290"/>
    </location>
</feature>
<dbReference type="Proteomes" id="UP001199319">
    <property type="component" value="Unassembled WGS sequence"/>
</dbReference>
<evidence type="ECO:0000313" key="10">
    <source>
        <dbReference type="Proteomes" id="UP001199319"/>
    </source>
</evidence>
<dbReference type="GO" id="GO:0009267">
    <property type="term" value="P:cellular response to starvation"/>
    <property type="evidence" value="ECO:0007669"/>
    <property type="project" value="InterPro"/>
</dbReference>
<feature type="transmembrane region" description="Helical" evidence="7">
    <location>
        <begin position="165"/>
        <end position="184"/>
    </location>
</feature>
<feature type="domain" description="CstA N-terminal" evidence="8">
    <location>
        <begin position="165"/>
        <end position="293"/>
    </location>
</feature>
<dbReference type="RefSeq" id="WP_302929102.1">
    <property type="nucleotide sequence ID" value="NZ_JAJEPW010000029.1"/>
</dbReference>
<dbReference type="EMBL" id="JAJEPW010000029">
    <property type="protein sequence ID" value="MCC2129862.1"/>
    <property type="molecule type" value="Genomic_DNA"/>
</dbReference>
<comment type="caution">
    <text evidence="9">The sequence shown here is derived from an EMBL/GenBank/DDBJ whole genome shotgun (WGS) entry which is preliminary data.</text>
</comment>
<sequence>MVSFLICLALLIGGYFVYGKVVENTFGPDDRETPAVKINDGVDYVVLPQWKLFMIQLLNIAGLGPIFGAMQGALWGPIVFLWITFGTIFAGAVHDYFSGMMSERNNGASISEISGIYLGGFMKNVMRVFSVVLLIMVGTVFAVGPAGLIVTLFKNGGSTGIVTTTLFWLIIVLVYYFIATFISIDKIIGKIYPIFGICLIVMAVGVAVGIFVKPEYTIPEIWDHFGSMHPKGTPVWSFMFITVACGAISGFHSTQSPLMARCMKSEKQGRFVFYGAMVSEGVIALVWAAAGCALYEVTGGLNTGLAEILANGQSAAIYDVCVKTMGKVGVALAMLGVIACPITSGDTAFRSARLVLSDWFKIDQKKWKNRLLLCVPVLGVGAVLGVGNALGFIDYTVIWRYFSWTNQTLAMIVLWAASMYLYYEKKNYWITAVPATFMSAVSATYFLLGNECLGQFINHKTAEGVTVYNTALAYPIGIAVAVLFLGIFLYTIKKRHTQPHYETLGK</sequence>
<dbReference type="InterPro" id="IPR051605">
    <property type="entry name" value="CstA"/>
</dbReference>
<feature type="transmembrane region" description="Helical" evidence="7">
    <location>
        <begin position="370"/>
        <end position="392"/>
    </location>
</feature>
<feature type="transmembrane region" description="Helical" evidence="7">
    <location>
        <begin position="191"/>
        <end position="212"/>
    </location>
</feature>
<accession>A0AAE3DE98</accession>
<comment type="subcellular location">
    <subcellularLocation>
        <location evidence="1">Cell membrane</location>
        <topology evidence="1">Multi-pass membrane protein</topology>
    </subcellularLocation>
</comment>
<comment type="similarity">
    <text evidence="2">Belongs to the peptide transporter carbon starvation (CstA) (TC 2.A.114) family.</text>
</comment>
<keyword evidence="6 7" id="KW-0472">Membrane</keyword>
<evidence type="ECO:0000256" key="1">
    <source>
        <dbReference type="ARBA" id="ARBA00004651"/>
    </source>
</evidence>
<keyword evidence="5 7" id="KW-1133">Transmembrane helix</keyword>
<evidence type="ECO:0000256" key="3">
    <source>
        <dbReference type="ARBA" id="ARBA00022475"/>
    </source>
</evidence>
<evidence type="ECO:0000313" key="9">
    <source>
        <dbReference type="EMBL" id="MCC2129862.1"/>
    </source>
</evidence>
<evidence type="ECO:0000256" key="7">
    <source>
        <dbReference type="SAM" id="Phobius"/>
    </source>
</evidence>
<feature type="transmembrane region" description="Helical" evidence="7">
    <location>
        <begin position="404"/>
        <end position="423"/>
    </location>
</feature>
<name>A0AAE3DE98_9FIRM</name>
<dbReference type="PANTHER" id="PTHR30252:SF4">
    <property type="entry name" value="CARBON STARVATION"/>
    <property type="match status" value="1"/>
</dbReference>
<gene>
    <name evidence="9" type="ORF">LKD37_10075</name>
</gene>
<keyword evidence="4 7" id="KW-0812">Transmembrane</keyword>
<feature type="domain" description="CstA N-terminal" evidence="8">
    <location>
        <begin position="4"/>
        <end position="143"/>
    </location>
</feature>
<feature type="domain" description="CstA N-terminal" evidence="8">
    <location>
        <begin position="298"/>
        <end position="442"/>
    </location>
</feature>
<feature type="transmembrane region" description="Helical" evidence="7">
    <location>
        <begin position="468"/>
        <end position="492"/>
    </location>
</feature>
<feature type="transmembrane region" description="Helical" evidence="7">
    <location>
        <begin position="128"/>
        <end position="153"/>
    </location>
</feature>
<keyword evidence="10" id="KW-1185">Reference proteome</keyword>
<dbReference type="InterPro" id="IPR003706">
    <property type="entry name" value="CstA_N"/>
</dbReference>
<dbReference type="Pfam" id="PF02554">
    <property type="entry name" value="CstA"/>
    <property type="match status" value="3"/>
</dbReference>
<evidence type="ECO:0000259" key="8">
    <source>
        <dbReference type="Pfam" id="PF02554"/>
    </source>
</evidence>